<feature type="compositionally biased region" description="Acidic residues" evidence="1">
    <location>
        <begin position="24"/>
        <end position="34"/>
    </location>
</feature>
<keyword evidence="2" id="KW-1133">Transmembrane helix</keyword>
<dbReference type="GO" id="GO:0005509">
    <property type="term" value="F:calcium ion binding"/>
    <property type="evidence" value="ECO:0007669"/>
    <property type="project" value="InterPro"/>
</dbReference>
<sequence length="96" mass="10853">HDNADDCSVEWGNSTDERRGCPDSDGDGVADNDDAWPHDPDNSWDWDRDGISEEIEGPLDKLHERNLSLAITGIVVIFTLFSWLLIYLAKNDYDTD</sequence>
<name>A0A382WD80_9ZZZZ</name>
<keyword evidence="2" id="KW-0472">Membrane</keyword>
<accession>A0A382WD80</accession>
<evidence type="ECO:0000256" key="1">
    <source>
        <dbReference type="SAM" id="MobiDB-lite"/>
    </source>
</evidence>
<reference evidence="3" key="1">
    <citation type="submission" date="2018-05" db="EMBL/GenBank/DDBJ databases">
        <authorList>
            <person name="Lanie J.A."/>
            <person name="Ng W.-L."/>
            <person name="Kazmierczak K.M."/>
            <person name="Andrzejewski T.M."/>
            <person name="Davidsen T.M."/>
            <person name="Wayne K.J."/>
            <person name="Tettelin H."/>
            <person name="Glass J.I."/>
            <person name="Rusch D."/>
            <person name="Podicherti R."/>
            <person name="Tsui H.-C.T."/>
            <person name="Winkler M.E."/>
        </authorList>
    </citation>
    <scope>NUCLEOTIDE SEQUENCE</scope>
</reference>
<dbReference type="Gene3D" id="4.10.1080.10">
    <property type="entry name" value="TSP type-3 repeat"/>
    <property type="match status" value="1"/>
</dbReference>
<dbReference type="InterPro" id="IPR028974">
    <property type="entry name" value="TSP_type-3_rpt"/>
</dbReference>
<gene>
    <name evidence="3" type="ORF">METZ01_LOCUS408935</name>
</gene>
<organism evidence="3">
    <name type="scientific">marine metagenome</name>
    <dbReference type="NCBI Taxonomy" id="408172"/>
    <lineage>
        <taxon>unclassified sequences</taxon>
        <taxon>metagenomes</taxon>
        <taxon>ecological metagenomes</taxon>
    </lineage>
</organism>
<proteinExistence type="predicted"/>
<protein>
    <submittedName>
        <fullName evidence="3">Uncharacterized protein</fullName>
    </submittedName>
</protein>
<dbReference type="AlphaFoldDB" id="A0A382WD80"/>
<keyword evidence="2" id="KW-0812">Transmembrane</keyword>
<dbReference type="EMBL" id="UINC01158503">
    <property type="protein sequence ID" value="SVD56081.1"/>
    <property type="molecule type" value="Genomic_DNA"/>
</dbReference>
<feature type="region of interest" description="Disordered" evidence="1">
    <location>
        <begin position="1"/>
        <end position="50"/>
    </location>
</feature>
<evidence type="ECO:0000256" key="2">
    <source>
        <dbReference type="SAM" id="Phobius"/>
    </source>
</evidence>
<evidence type="ECO:0000313" key="3">
    <source>
        <dbReference type="EMBL" id="SVD56081.1"/>
    </source>
</evidence>
<feature type="non-terminal residue" evidence="3">
    <location>
        <position position="1"/>
    </location>
</feature>
<feature type="compositionally biased region" description="Basic and acidic residues" evidence="1">
    <location>
        <begin position="35"/>
        <end position="50"/>
    </location>
</feature>
<feature type="transmembrane region" description="Helical" evidence="2">
    <location>
        <begin position="67"/>
        <end position="89"/>
    </location>
</feature>